<dbReference type="Pfam" id="PF20379">
    <property type="entry name" value="DUF6674"/>
    <property type="match status" value="1"/>
</dbReference>
<keyword evidence="1" id="KW-0175">Coiled coil</keyword>
<sequence>MAKTKTTTEPLLENEHVKELLAILRENNSPSTKDFLAVLHQVGAMEKQLDAAVKELAAMRQELRTAQEQNHPVKTALQKAVIVMQGQVLDLRDKLAELKQSVIDGCKNAVTAFKETGISALDNVARFFKVRPTLEAMRDMLTKDIQYDDKAIAKIEAISTEYHQAGRHLKNMGRVMLGREAAQEVKQPGKLAAVISAPFRAERSHFSSIKSHIEKSLNTLARLEERAAEKKPSIREALATHNEKIAQAQKDAPTTERPRPVNAER</sequence>
<name>A0A0E3M8W2_CLOSL</name>
<dbReference type="HOGENOM" id="CLU_091284_0_0_9"/>
<keyword evidence="4" id="KW-1185">Reference proteome</keyword>
<dbReference type="AlphaFoldDB" id="A0A0E3M8W2"/>
<organism evidence="3 4">
    <name type="scientific">Clostridium scatologenes</name>
    <dbReference type="NCBI Taxonomy" id="1548"/>
    <lineage>
        <taxon>Bacteria</taxon>
        <taxon>Bacillati</taxon>
        <taxon>Bacillota</taxon>
        <taxon>Clostridia</taxon>
        <taxon>Eubacteriales</taxon>
        <taxon>Clostridiaceae</taxon>
        <taxon>Clostridium</taxon>
    </lineage>
</organism>
<feature type="region of interest" description="Disordered" evidence="2">
    <location>
        <begin position="238"/>
        <end position="265"/>
    </location>
</feature>
<accession>A0A0E3M8W2</accession>
<proteinExistence type="predicted"/>
<evidence type="ECO:0000313" key="3">
    <source>
        <dbReference type="EMBL" id="AKA69038.1"/>
    </source>
</evidence>
<feature type="coiled-coil region" evidence="1">
    <location>
        <begin position="42"/>
        <end position="69"/>
    </location>
</feature>
<dbReference type="RefSeq" id="WP_020072987.1">
    <property type="nucleotide sequence ID" value="NZ_CP009933.1"/>
</dbReference>
<dbReference type="EMBL" id="CP009933">
    <property type="protein sequence ID" value="AKA69038.1"/>
    <property type="molecule type" value="Genomic_DNA"/>
</dbReference>
<gene>
    <name evidence="3" type="ORF">CSCA_1913</name>
</gene>
<reference evidence="3 4" key="1">
    <citation type="journal article" date="2015" name="J. Biotechnol.">
        <title>Complete genome sequence of a malodorant-producing acetogen, Clostridium scatologenes ATCC 25775(T).</title>
        <authorList>
            <person name="Zhu Z."/>
            <person name="Guo T."/>
            <person name="Zheng H."/>
            <person name="Song T."/>
            <person name="Ouyang P."/>
            <person name="Xie J."/>
        </authorList>
    </citation>
    <scope>NUCLEOTIDE SEQUENCE [LARGE SCALE GENOMIC DNA]</scope>
    <source>
        <strain evidence="3 4">ATCC 25775</strain>
    </source>
</reference>
<evidence type="ECO:0000256" key="2">
    <source>
        <dbReference type="SAM" id="MobiDB-lite"/>
    </source>
</evidence>
<protein>
    <submittedName>
        <fullName evidence="3">Uncharacterized protein</fullName>
    </submittedName>
</protein>
<dbReference type="InterPro" id="IPR046656">
    <property type="entry name" value="DUF6674"/>
</dbReference>
<evidence type="ECO:0000313" key="4">
    <source>
        <dbReference type="Proteomes" id="UP000033115"/>
    </source>
</evidence>
<evidence type="ECO:0000256" key="1">
    <source>
        <dbReference type="SAM" id="Coils"/>
    </source>
</evidence>
<dbReference type="Proteomes" id="UP000033115">
    <property type="component" value="Chromosome"/>
</dbReference>
<dbReference type="KEGG" id="csq:CSCA_1913"/>
<dbReference type="STRING" id="1548.CSCA_1913"/>
<feature type="compositionally biased region" description="Basic and acidic residues" evidence="2">
    <location>
        <begin position="253"/>
        <end position="265"/>
    </location>
</feature>